<keyword evidence="1" id="KW-1133">Transmembrane helix</keyword>
<protein>
    <recommendedName>
        <fullName evidence="4">ABC-2 type transport system permease protein</fullName>
    </recommendedName>
</protein>
<keyword evidence="1" id="KW-0472">Membrane</keyword>
<evidence type="ECO:0000256" key="1">
    <source>
        <dbReference type="SAM" id="Phobius"/>
    </source>
</evidence>
<accession>A0ABQ1G233</accession>
<keyword evidence="3" id="KW-1185">Reference proteome</keyword>
<feature type="transmembrane region" description="Helical" evidence="1">
    <location>
        <begin position="229"/>
        <end position="254"/>
    </location>
</feature>
<comment type="caution">
    <text evidence="2">The sequence shown here is derived from an EMBL/GenBank/DDBJ whole genome shotgun (WGS) entry which is preliminary data.</text>
</comment>
<sequence length="265" mass="30530">MITFDVVLFIIRNWTRLLIVYSLLVTFSILSFLFFDDAEIKNPSVWDFFISTFTHQFVSMIFFPALYSLLIVDLALHDLMENYTPMILARVSSRMSWYTAKVSTLFYAAFLFVVGAVILWLTVGSLKGLPWDSFAHPAFQYGEQNGQSPWLIIFLMIIIYIGGLTAIGSLVLWLSLWLRSSILTWLALVSSTVVSMMIYNAAPPLIIWVPFAQLMFKMHFPYYQGDPDLYHFTVGWSGLYLLALFLLSVILGWIQIRRLDLIKKA</sequence>
<feature type="transmembrane region" description="Helical" evidence="1">
    <location>
        <begin position="17"/>
        <end position="35"/>
    </location>
</feature>
<reference evidence="3" key="1">
    <citation type="journal article" date="2019" name="Int. J. Syst. Evol. Microbiol.">
        <title>The Global Catalogue of Microorganisms (GCM) 10K type strain sequencing project: providing services to taxonomists for standard genome sequencing and annotation.</title>
        <authorList>
            <consortium name="The Broad Institute Genomics Platform"/>
            <consortium name="The Broad Institute Genome Sequencing Center for Infectious Disease"/>
            <person name="Wu L."/>
            <person name="Ma J."/>
        </authorList>
    </citation>
    <scope>NUCLEOTIDE SEQUENCE [LARGE SCALE GENOMIC DNA]</scope>
    <source>
        <strain evidence="3">CGMCC 1.12404</strain>
    </source>
</reference>
<name>A0ABQ1G233_9BACL</name>
<gene>
    <name evidence="2" type="ORF">GCM10007416_05850</name>
</gene>
<evidence type="ECO:0008006" key="4">
    <source>
        <dbReference type="Google" id="ProtNLM"/>
    </source>
</evidence>
<dbReference type="EMBL" id="BMEX01000002">
    <property type="protein sequence ID" value="GGA35827.1"/>
    <property type="molecule type" value="Genomic_DNA"/>
</dbReference>
<feature type="transmembrane region" description="Helical" evidence="1">
    <location>
        <begin position="55"/>
        <end position="76"/>
    </location>
</feature>
<evidence type="ECO:0000313" key="2">
    <source>
        <dbReference type="EMBL" id="GGA35827.1"/>
    </source>
</evidence>
<keyword evidence="1" id="KW-0812">Transmembrane</keyword>
<evidence type="ECO:0000313" key="3">
    <source>
        <dbReference type="Proteomes" id="UP000617979"/>
    </source>
</evidence>
<dbReference type="Proteomes" id="UP000617979">
    <property type="component" value="Unassembled WGS sequence"/>
</dbReference>
<feature type="transmembrane region" description="Helical" evidence="1">
    <location>
        <begin position="185"/>
        <end position="209"/>
    </location>
</feature>
<feature type="transmembrane region" description="Helical" evidence="1">
    <location>
        <begin position="97"/>
        <end position="121"/>
    </location>
</feature>
<feature type="transmembrane region" description="Helical" evidence="1">
    <location>
        <begin position="150"/>
        <end position="178"/>
    </location>
</feature>
<organism evidence="2 3">
    <name type="scientific">Kroppenstedtia guangzhouensis</name>
    <dbReference type="NCBI Taxonomy" id="1274356"/>
    <lineage>
        <taxon>Bacteria</taxon>
        <taxon>Bacillati</taxon>
        <taxon>Bacillota</taxon>
        <taxon>Bacilli</taxon>
        <taxon>Bacillales</taxon>
        <taxon>Thermoactinomycetaceae</taxon>
        <taxon>Kroppenstedtia</taxon>
    </lineage>
</organism>
<proteinExistence type="predicted"/>